<dbReference type="PANTHER" id="PTHR43156">
    <property type="entry name" value="STAGE II SPORULATION PROTEIN E-RELATED"/>
    <property type="match status" value="1"/>
</dbReference>
<feature type="domain" description="PPM-type phosphatase" evidence="4">
    <location>
        <begin position="323"/>
        <end position="548"/>
    </location>
</feature>
<gene>
    <name evidence="5" type="ORF">SAMN05216252_13629</name>
</gene>
<dbReference type="SMART" id="SM00331">
    <property type="entry name" value="PP2C_SIG"/>
    <property type="match status" value="1"/>
</dbReference>
<keyword evidence="2" id="KW-1133">Transmembrane helix</keyword>
<feature type="transmembrane region" description="Helical" evidence="2">
    <location>
        <begin position="87"/>
        <end position="106"/>
    </location>
</feature>
<dbReference type="Pfam" id="PF13581">
    <property type="entry name" value="HATPase_c_2"/>
    <property type="match status" value="1"/>
</dbReference>
<dbReference type="InterPro" id="IPR052016">
    <property type="entry name" value="Bact_Sigma-Reg"/>
</dbReference>
<protein>
    <submittedName>
        <fullName evidence="5">GAF domain-containing protein</fullName>
    </submittedName>
</protein>
<dbReference type="AlphaFoldDB" id="A0A239NHM1"/>
<dbReference type="SUPFAM" id="SSF81606">
    <property type="entry name" value="PP2C-like"/>
    <property type="match status" value="1"/>
</dbReference>
<name>A0A239NHM1_9ACTN</name>
<dbReference type="InterPro" id="IPR029016">
    <property type="entry name" value="GAF-like_dom_sf"/>
</dbReference>
<dbReference type="Gene3D" id="3.60.40.10">
    <property type="entry name" value="PPM-type phosphatase domain"/>
    <property type="match status" value="1"/>
</dbReference>
<evidence type="ECO:0000259" key="3">
    <source>
        <dbReference type="SMART" id="SM00065"/>
    </source>
</evidence>
<dbReference type="Pfam" id="PF07228">
    <property type="entry name" value="SpoIIE"/>
    <property type="match status" value="1"/>
</dbReference>
<evidence type="ECO:0000256" key="2">
    <source>
        <dbReference type="SAM" id="Phobius"/>
    </source>
</evidence>
<keyword evidence="2" id="KW-0472">Membrane</keyword>
<evidence type="ECO:0000259" key="4">
    <source>
        <dbReference type="SMART" id="SM00331"/>
    </source>
</evidence>
<keyword evidence="2" id="KW-0812">Transmembrane</keyword>
<dbReference type="CDD" id="cd16936">
    <property type="entry name" value="HATPase_RsbW-like"/>
    <property type="match status" value="1"/>
</dbReference>
<dbReference type="SUPFAM" id="SSF55874">
    <property type="entry name" value="ATPase domain of HSP90 chaperone/DNA topoisomerase II/histidine kinase"/>
    <property type="match status" value="1"/>
</dbReference>
<feature type="transmembrane region" description="Helical" evidence="2">
    <location>
        <begin position="52"/>
        <end position="75"/>
    </location>
</feature>
<dbReference type="PANTHER" id="PTHR43156:SF2">
    <property type="entry name" value="STAGE II SPORULATION PROTEIN E"/>
    <property type="match status" value="1"/>
</dbReference>
<dbReference type="Pfam" id="PF01590">
    <property type="entry name" value="GAF"/>
    <property type="match status" value="1"/>
</dbReference>
<dbReference type="FunFam" id="3.60.40.10:FF:000031">
    <property type="entry name" value="PAS sensor protein"/>
    <property type="match status" value="1"/>
</dbReference>
<dbReference type="InterPro" id="IPR003594">
    <property type="entry name" value="HATPase_dom"/>
</dbReference>
<dbReference type="SUPFAM" id="SSF55781">
    <property type="entry name" value="GAF domain-like"/>
    <property type="match status" value="1"/>
</dbReference>
<dbReference type="Proteomes" id="UP000198280">
    <property type="component" value="Unassembled WGS sequence"/>
</dbReference>
<accession>A0A239NHM1</accession>
<dbReference type="EMBL" id="FZOF01000036">
    <property type="protein sequence ID" value="SNT54042.1"/>
    <property type="molecule type" value="Genomic_DNA"/>
</dbReference>
<evidence type="ECO:0000313" key="6">
    <source>
        <dbReference type="Proteomes" id="UP000198280"/>
    </source>
</evidence>
<dbReference type="InterPro" id="IPR036457">
    <property type="entry name" value="PPM-type-like_dom_sf"/>
</dbReference>
<keyword evidence="6" id="KW-1185">Reference proteome</keyword>
<dbReference type="InterPro" id="IPR036890">
    <property type="entry name" value="HATPase_C_sf"/>
</dbReference>
<dbReference type="GO" id="GO:0016791">
    <property type="term" value="F:phosphatase activity"/>
    <property type="evidence" value="ECO:0007669"/>
    <property type="project" value="TreeGrafter"/>
</dbReference>
<proteinExistence type="predicted"/>
<dbReference type="InterPro" id="IPR003018">
    <property type="entry name" value="GAF"/>
</dbReference>
<feature type="domain" description="GAF" evidence="3">
    <location>
        <begin position="120"/>
        <end position="302"/>
    </location>
</feature>
<evidence type="ECO:0000256" key="1">
    <source>
        <dbReference type="ARBA" id="ARBA00022801"/>
    </source>
</evidence>
<dbReference type="FunFam" id="3.30.450.40:FF:000035">
    <property type="entry name" value="PAS sensor protein"/>
    <property type="match status" value="1"/>
</dbReference>
<reference evidence="5 6" key="1">
    <citation type="submission" date="2017-06" db="EMBL/GenBank/DDBJ databases">
        <authorList>
            <person name="Kim H.J."/>
            <person name="Triplett B.A."/>
        </authorList>
    </citation>
    <scope>NUCLEOTIDE SEQUENCE [LARGE SCALE GENOMIC DNA]</scope>
    <source>
        <strain evidence="5 6">CGMCC 4.1858</strain>
    </source>
</reference>
<dbReference type="Gene3D" id="3.30.450.40">
    <property type="match status" value="1"/>
</dbReference>
<sequence length="683" mass="72852">MHPVRPSRSFVLLLLSVVLISVLRLALAAADVHIMGIAEYAVLIPVVASALLPVRQTVIVGLFNLAAAIALYGVLLRDMGRANQVTIITALAVALVISAVVCRIRVAGETRFRRLVIARERLALLSEASSRVGSTLDATRTTEELVEVAVHRFADHAYVDLFDTVLQGDEPVLRPGTGDLTLRRTAVAGPSGSSEAVRPGDPVVYPQGAEPTLGLFTGKAGMLEITDPAASLPSDSGDAGTSGVRSALAIPLRARGVTLGAALFTRFPGRDPFDADDLLLAQEIGDRAAVCVDNARHYTREHNTSLTLQRSLLPPSAPRQPAVAAATRYLPAGPYAGVGGDWYDVIPLSGARVALVVGDVVGHGVRASATMGRLRAAVRTLADIDLPPDELLTHLDDVVTRHRDFGDPQDACREVGPAVGEIVATCLYMIYDPVTRLCTAARAGHPPPAVMRPGSDVEYLDIPAGPPLGVGGLPFEAAELELPEGTRLALYTDGLIESPGRSLDEGLKHLRTALSDPIPALEDMCDHVLHTVVGQGARDDVALVIARTQELDGTHAVAWDLTEDLAEVARARDLAASRLEGWELGELAFTTELVISELVTNAIRYGSGPVQLRLIREDTLICEVSDASNTAPHLRRARMFDEGGRGLFIVAQLSERWGTRQRPDGKTIWAELALPDAGPQRMR</sequence>
<dbReference type="SMART" id="SM00065">
    <property type="entry name" value="GAF"/>
    <property type="match status" value="1"/>
</dbReference>
<organism evidence="5 6">
    <name type="scientific">Actinacidiphila glaucinigra</name>
    <dbReference type="NCBI Taxonomy" id="235986"/>
    <lineage>
        <taxon>Bacteria</taxon>
        <taxon>Bacillati</taxon>
        <taxon>Actinomycetota</taxon>
        <taxon>Actinomycetes</taxon>
        <taxon>Kitasatosporales</taxon>
        <taxon>Streptomycetaceae</taxon>
        <taxon>Actinacidiphila</taxon>
    </lineage>
</organism>
<dbReference type="RefSeq" id="WP_179280177.1">
    <property type="nucleotide sequence ID" value="NZ_FZOF01000036.1"/>
</dbReference>
<dbReference type="Gene3D" id="3.30.565.10">
    <property type="entry name" value="Histidine kinase-like ATPase, C-terminal domain"/>
    <property type="match status" value="1"/>
</dbReference>
<dbReference type="FunFam" id="3.30.565.10:FF:000028">
    <property type="entry name" value="PAS sensor protein"/>
    <property type="match status" value="1"/>
</dbReference>
<dbReference type="InterPro" id="IPR001932">
    <property type="entry name" value="PPM-type_phosphatase-like_dom"/>
</dbReference>
<evidence type="ECO:0000313" key="5">
    <source>
        <dbReference type="EMBL" id="SNT54042.1"/>
    </source>
</evidence>
<keyword evidence="1" id="KW-0378">Hydrolase</keyword>